<accession>A0ACB7Y0D4</accession>
<keyword evidence="2" id="KW-1185">Reference proteome</keyword>
<dbReference type="EMBL" id="CM037155">
    <property type="protein sequence ID" value="KAH7846942.1"/>
    <property type="molecule type" value="Genomic_DNA"/>
</dbReference>
<gene>
    <name evidence="1" type="ORF">Vadar_019983</name>
</gene>
<comment type="caution">
    <text evidence="1">The sequence shown here is derived from an EMBL/GenBank/DDBJ whole genome shotgun (WGS) entry which is preliminary data.</text>
</comment>
<evidence type="ECO:0000313" key="2">
    <source>
        <dbReference type="Proteomes" id="UP000828048"/>
    </source>
</evidence>
<organism evidence="1 2">
    <name type="scientific">Vaccinium darrowii</name>
    <dbReference type="NCBI Taxonomy" id="229202"/>
    <lineage>
        <taxon>Eukaryota</taxon>
        <taxon>Viridiplantae</taxon>
        <taxon>Streptophyta</taxon>
        <taxon>Embryophyta</taxon>
        <taxon>Tracheophyta</taxon>
        <taxon>Spermatophyta</taxon>
        <taxon>Magnoliopsida</taxon>
        <taxon>eudicotyledons</taxon>
        <taxon>Gunneridae</taxon>
        <taxon>Pentapetalae</taxon>
        <taxon>asterids</taxon>
        <taxon>Ericales</taxon>
        <taxon>Ericaceae</taxon>
        <taxon>Vaccinioideae</taxon>
        <taxon>Vaccinieae</taxon>
        <taxon>Vaccinium</taxon>
    </lineage>
</organism>
<protein>
    <submittedName>
        <fullName evidence="1">Uncharacterized protein</fullName>
    </submittedName>
</protein>
<reference evidence="1 2" key="1">
    <citation type="journal article" date="2021" name="Hortic Res">
        <title>High-quality reference genome and annotation aids understanding of berry development for evergreen blueberry (Vaccinium darrowii).</title>
        <authorList>
            <person name="Yu J."/>
            <person name="Hulse-Kemp A.M."/>
            <person name="Babiker E."/>
            <person name="Staton M."/>
        </authorList>
    </citation>
    <scope>NUCLEOTIDE SEQUENCE [LARGE SCALE GENOMIC DNA]</scope>
    <source>
        <strain evidence="2">cv. NJ 8807/NJ 8810</strain>
        <tissue evidence="1">Young leaf</tissue>
    </source>
</reference>
<name>A0ACB7Y0D4_9ERIC</name>
<evidence type="ECO:0000313" key="1">
    <source>
        <dbReference type="EMBL" id="KAH7846942.1"/>
    </source>
</evidence>
<sequence length="126" mass="14507">MDGVVKEEDEGDEDMKTFMSSKNRISDLPDTRLRVTADSSSLRLANEKIQCENLAIKEAIKNMICRPPFGEEERKLNLQKLKMENSRLKTKGRRLSLLHISHCSATMNGLVKEEDEDDENEDVYDF</sequence>
<proteinExistence type="predicted"/>
<dbReference type="Proteomes" id="UP000828048">
    <property type="component" value="Chromosome 5"/>
</dbReference>